<organism evidence="4 5">
    <name type="scientific">Mycobacteroides franklinii</name>
    <dbReference type="NCBI Taxonomy" id="948102"/>
    <lineage>
        <taxon>Bacteria</taxon>
        <taxon>Bacillati</taxon>
        <taxon>Actinomycetota</taxon>
        <taxon>Actinomycetes</taxon>
        <taxon>Mycobacteriales</taxon>
        <taxon>Mycobacteriaceae</taxon>
        <taxon>Mycobacteroides</taxon>
    </lineage>
</organism>
<evidence type="ECO:0000313" key="5">
    <source>
        <dbReference type="Proteomes" id="UP000179616"/>
    </source>
</evidence>
<dbReference type="InterPro" id="IPR036663">
    <property type="entry name" value="Fumarylacetoacetase_C_sf"/>
</dbReference>
<dbReference type="GO" id="GO:0019752">
    <property type="term" value="P:carboxylic acid metabolic process"/>
    <property type="evidence" value="ECO:0007669"/>
    <property type="project" value="UniProtKB-ARBA"/>
</dbReference>
<dbReference type="PANTHER" id="PTHR11820:SF7">
    <property type="entry name" value="ACYLPYRUVASE FAHD1, MITOCHONDRIAL"/>
    <property type="match status" value="1"/>
</dbReference>
<gene>
    <name evidence="4" type="ORF">BKG76_19050</name>
</gene>
<dbReference type="Gene3D" id="3.90.850.10">
    <property type="entry name" value="Fumarylacetoacetase-like, C-terminal domain"/>
    <property type="match status" value="1"/>
</dbReference>
<dbReference type="PANTHER" id="PTHR11820">
    <property type="entry name" value="ACYLPYRUVASE"/>
    <property type="match status" value="1"/>
</dbReference>
<dbReference type="EMBL" id="MLIK01000019">
    <property type="protein sequence ID" value="OHU22544.1"/>
    <property type="molecule type" value="Genomic_DNA"/>
</dbReference>
<reference evidence="4 5" key="1">
    <citation type="submission" date="2016-10" db="EMBL/GenBank/DDBJ databases">
        <title>Evaluation of Human, Veterinary and Environmental Mycobacterium chelonae Isolates by Core Genome Phylogenomic Analysis, Targeted Gene Comparison, and Anti-microbial Susceptibility Patterns: A Tale of Mistaken Identities.</title>
        <authorList>
            <person name="Fogelson S.B."/>
            <person name="Camus A.C."/>
            <person name="Lorenz W."/>
            <person name="Vasireddy R."/>
            <person name="Vasireddy S."/>
            <person name="Smith T."/>
            <person name="Brown-Elliott B.A."/>
            <person name="Wallace R.J.Jr."/>
            <person name="Hasan N.A."/>
            <person name="Reischl U."/>
            <person name="Sanchez S."/>
        </authorList>
    </citation>
    <scope>NUCLEOTIDE SEQUENCE [LARGE SCALE GENOMIC DNA]</scope>
    <source>
        <strain evidence="4 5">1559</strain>
    </source>
</reference>
<proteinExistence type="predicted"/>
<dbReference type="GO" id="GO:0016853">
    <property type="term" value="F:isomerase activity"/>
    <property type="evidence" value="ECO:0007669"/>
    <property type="project" value="UniProtKB-KW"/>
</dbReference>
<dbReference type="SUPFAM" id="SSF56529">
    <property type="entry name" value="FAH"/>
    <property type="match status" value="1"/>
</dbReference>
<dbReference type="Pfam" id="PF10370">
    <property type="entry name" value="Rv2993c-like_N"/>
    <property type="match status" value="1"/>
</dbReference>
<dbReference type="OrthoDB" id="9805307at2"/>
<evidence type="ECO:0000259" key="3">
    <source>
        <dbReference type="Pfam" id="PF10370"/>
    </source>
</evidence>
<dbReference type="InterPro" id="IPR018833">
    <property type="entry name" value="Rv2993c-like_N"/>
</dbReference>
<dbReference type="AlphaFoldDB" id="A0A1S1L6Q1"/>
<dbReference type="InterPro" id="IPR011234">
    <property type="entry name" value="Fumarylacetoacetase-like_C"/>
</dbReference>
<protein>
    <submittedName>
        <fullName evidence="4">2-hydroxyhepta-2,4-diene-1,7-dioate isomerase</fullName>
    </submittedName>
</protein>
<feature type="domain" description="Rv2993c-like N-terminal" evidence="3">
    <location>
        <begin position="1"/>
        <end position="54"/>
    </location>
</feature>
<dbReference type="FunFam" id="3.90.850.10:FF:000002">
    <property type="entry name" value="2-hydroxyhepta-2,4-diene-1,7-dioate isomerase"/>
    <property type="match status" value="1"/>
</dbReference>
<accession>A0A1S1L6Q1</accession>
<dbReference type="Pfam" id="PF01557">
    <property type="entry name" value="FAA_hydrolase"/>
    <property type="match status" value="1"/>
</dbReference>
<feature type="domain" description="Fumarylacetoacetase-like C-terminal" evidence="2">
    <location>
        <begin position="59"/>
        <end position="254"/>
    </location>
</feature>
<dbReference type="STRING" id="948102.BKG76_19050"/>
<name>A0A1S1L6Q1_9MYCO</name>
<dbReference type="Proteomes" id="UP000179616">
    <property type="component" value="Unassembled WGS sequence"/>
</dbReference>
<dbReference type="GeneID" id="57168915"/>
<dbReference type="RefSeq" id="WP_070938982.1">
    <property type="nucleotide sequence ID" value="NZ_MLIK01000019.1"/>
</dbReference>
<dbReference type="Gene3D" id="2.30.30.370">
    <property type="entry name" value="FAH"/>
    <property type="match status" value="1"/>
</dbReference>
<dbReference type="GO" id="GO:0018773">
    <property type="term" value="F:acetylpyruvate hydrolase activity"/>
    <property type="evidence" value="ECO:0007669"/>
    <property type="project" value="TreeGrafter"/>
</dbReference>
<keyword evidence="1" id="KW-0479">Metal-binding</keyword>
<evidence type="ECO:0000313" key="4">
    <source>
        <dbReference type="EMBL" id="OHU22544.1"/>
    </source>
</evidence>
<evidence type="ECO:0000256" key="1">
    <source>
        <dbReference type="ARBA" id="ARBA00022723"/>
    </source>
</evidence>
<keyword evidence="4" id="KW-0413">Isomerase</keyword>
<sequence>MRLGRIASPDGVAFVSIEGEDGTETAREIAEHPFGTPTFTGRQWPLADVRLLAPILASKVVCMGKNYAAHAAEMGGAPPESPVIFIKPNTSIIGPGLPIQLPPSASEVHHEGELAIVIGRPCKDVPASRAAENILGYTIGNDVSARDHQRADGQWTRAKGHDTFCPLGPWIVTDLDPSDLAIRTEVNGQVRQSSRTSLLLHDVGAIVEWVSAVMTLLPGDVILTGTPEGVGPIVDGDTVSVTIEGIGTLSNPVVRKAK</sequence>
<comment type="caution">
    <text evidence="4">The sequence shown here is derived from an EMBL/GenBank/DDBJ whole genome shotgun (WGS) entry which is preliminary data.</text>
</comment>
<dbReference type="GO" id="GO:0046872">
    <property type="term" value="F:metal ion binding"/>
    <property type="evidence" value="ECO:0007669"/>
    <property type="project" value="UniProtKB-KW"/>
</dbReference>
<evidence type="ECO:0000259" key="2">
    <source>
        <dbReference type="Pfam" id="PF01557"/>
    </source>
</evidence>